<dbReference type="Proteomes" id="UP000187735">
    <property type="component" value="Chromosome"/>
</dbReference>
<dbReference type="STRING" id="1891926.Fuma_04690"/>
<sequence length="305" mass="33779">MPETQKPRRRSRATFWMLLCASFLCSVIIALVLPAISGPQRNNEVAKVSVEVAQLIQALASFKAEYGMYPPSYLSIPEHGEQWNPDGRAMIREIWPQFDFTAKYDLNSDGDTDDVHVMTGAECLVFFLGGNSNKNGTRIGFSRNPLTPFSNTSPNRSGPFFEFQINRFTDLDEDGFAEYGDPLTQNPYLYASRRGGAFWNEDLPVYPNDDPRNLKSVYNVNAEFQIISAGFDGAYGIGGDYFESAAVFQGDRAVENDNLANFSVGAMGENPPVGTLTFTLLLFSPMALFLAGYFISGLVGIRRVS</sequence>
<name>A0A1P8WLV5_9PLAN</name>
<gene>
    <name evidence="2" type="ORF">Fuma_04690</name>
</gene>
<keyword evidence="3" id="KW-1185">Reference proteome</keyword>
<accession>A0A1P8WLV5</accession>
<evidence type="ECO:0000313" key="3">
    <source>
        <dbReference type="Proteomes" id="UP000187735"/>
    </source>
</evidence>
<proteinExistence type="predicted"/>
<dbReference type="OrthoDB" id="209747at2"/>
<dbReference type="EMBL" id="CP017641">
    <property type="protein sequence ID" value="APZ95038.1"/>
    <property type="molecule type" value="Genomic_DNA"/>
</dbReference>
<evidence type="ECO:0000313" key="2">
    <source>
        <dbReference type="EMBL" id="APZ95038.1"/>
    </source>
</evidence>
<keyword evidence="1" id="KW-1133">Transmembrane helix</keyword>
<organism evidence="2 3">
    <name type="scientific">Fuerstiella marisgermanici</name>
    <dbReference type="NCBI Taxonomy" id="1891926"/>
    <lineage>
        <taxon>Bacteria</taxon>
        <taxon>Pseudomonadati</taxon>
        <taxon>Planctomycetota</taxon>
        <taxon>Planctomycetia</taxon>
        <taxon>Planctomycetales</taxon>
        <taxon>Planctomycetaceae</taxon>
        <taxon>Fuerstiella</taxon>
    </lineage>
</organism>
<evidence type="ECO:0008006" key="4">
    <source>
        <dbReference type="Google" id="ProtNLM"/>
    </source>
</evidence>
<dbReference type="KEGG" id="fmr:Fuma_04690"/>
<keyword evidence="1" id="KW-0472">Membrane</keyword>
<evidence type="ECO:0000256" key="1">
    <source>
        <dbReference type="SAM" id="Phobius"/>
    </source>
</evidence>
<dbReference type="RefSeq" id="WP_145944331.1">
    <property type="nucleotide sequence ID" value="NZ_CP017641.1"/>
</dbReference>
<dbReference type="AlphaFoldDB" id="A0A1P8WLV5"/>
<reference evidence="2 3" key="1">
    <citation type="journal article" date="2016" name="Front. Microbiol.">
        <title>Fuerstia marisgermanicae gen. nov., sp. nov., an Unusual Member of the Phylum Planctomycetes from the German Wadden Sea.</title>
        <authorList>
            <person name="Kohn T."/>
            <person name="Heuer A."/>
            <person name="Jogler M."/>
            <person name="Vollmers J."/>
            <person name="Boedeker C."/>
            <person name="Bunk B."/>
            <person name="Rast P."/>
            <person name="Borchert D."/>
            <person name="Glockner I."/>
            <person name="Freese H.M."/>
            <person name="Klenk H.P."/>
            <person name="Overmann J."/>
            <person name="Kaster A.K."/>
            <person name="Rohde M."/>
            <person name="Wiegand S."/>
            <person name="Jogler C."/>
        </authorList>
    </citation>
    <scope>NUCLEOTIDE SEQUENCE [LARGE SCALE GENOMIC DNA]</scope>
    <source>
        <strain evidence="2 3">NH11</strain>
    </source>
</reference>
<protein>
    <recommendedName>
        <fullName evidence="4">Type II secretion system protein G</fullName>
    </recommendedName>
</protein>
<feature type="transmembrane region" description="Helical" evidence="1">
    <location>
        <begin position="280"/>
        <end position="301"/>
    </location>
</feature>
<keyword evidence="1" id="KW-0812">Transmembrane</keyword>